<dbReference type="OrthoDB" id="47059at2759"/>
<dbReference type="Gene3D" id="3.40.50.1700">
    <property type="entry name" value="Glycoside hydrolase family 3 C-terminal domain"/>
    <property type="match status" value="1"/>
</dbReference>
<dbReference type="Pfam" id="PF00933">
    <property type="entry name" value="Glyco_hydro_3"/>
    <property type="match status" value="1"/>
</dbReference>
<organism evidence="7 8">
    <name type="scientific">Fibroporia radiculosa</name>
    <dbReference type="NCBI Taxonomy" id="599839"/>
    <lineage>
        <taxon>Eukaryota</taxon>
        <taxon>Fungi</taxon>
        <taxon>Dikarya</taxon>
        <taxon>Basidiomycota</taxon>
        <taxon>Agaricomycotina</taxon>
        <taxon>Agaricomycetes</taxon>
        <taxon>Polyporales</taxon>
        <taxon>Fibroporiaceae</taxon>
        <taxon>Fibroporia</taxon>
    </lineage>
</organism>
<dbReference type="FunCoup" id="J4H3C3">
    <property type="interactions" value="31"/>
</dbReference>
<reference evidence="7 8" key="1">
    <citation type="journal article" date="2012" name="Appl. Environ. Microbiol.">
        <title>Short-read sequencing for genomic analysis of the brown rot fungus Fibroporia radiculosa.</title>
        <authorList>
            <person name="Tang J.D."/>
            <person name="Perkins A.D."/>
            <person name="Sonstegard T.S."/>
            <person name="Schroeder S.G."/>
            <person name="Burgess S.C."/>
            <person name="Diehl S.V."/>
        </authorList>
    </citation>
    <scope>NUCLEOTIDE SEQUENCE [LARGE SCALE GENOMIC DNA]</scope>
    <source>
        <strain evidence="7 8">TFFH 294</strain>
    </source>
</reference>
<dbReference type="InterPro" id="IPR036962">
    <property type="entry name" value="Glyco_hydro_3_N_sf"/>
</dbReference>
<dbReference type="Pfam" id="PF14310">
    <property type="entry name" value="Fn3-like"/>
    <property type="match status" value="1"/>
</dbReference>
<dbReference type="RefSeq" id="XP_012182307.1">
    <property type="nucleotide sequence ID" value="XM_012326917.1"/>
</dbReference>
<dbReference type="Proteomes" id="UP000006352">
    <property type="component" value="Unassembled WGS sequence"/>
</dbReference>
<evidence type="ECO:0000256" key="2">
    <source>
        <dbReference type="ARBA" id="ARBA00005336"/>
    </source>
</evidence>
<gene>
    <name evidence="7" type="ORF">FIBRA_05141</name>
</gene>
<proteinExistence type="inferred from homology"/>
<dbReference type="Gene3D" id="2.60.40.10">
    <property type="entry name" value="Immunoglobulins"/>
    <property type="match status" value="1"/>
</dbReference>
<dbReference type="PROSITE" id="PS51820">
    <property type="entry name" value="PA14"/>
    <property type="match status" value="1"/>
</dbReference>
<keyword evidence="4" id="KW-0378">Hydrolase</keyword>
<keyword evidence="8" id="KW-1185">Reference proteome</keyword>
<dbReference type="InterPro" id="IPR011658">
    <property type="entry name" value="PA14_dom"/>
</dbReference>
<dbReference type="FunFam" id="2.60.40.10:FF:000495">
    <property type="entry name" value="Periplasmic beta-glucosidase"/>
    <property type="match status" value="1"/>
</dbReference>
<dbReference type="PANTHER" id="PTHR42715:SF27">
    <property type="entry name" value="BETA-GLUCOSIDASE-RELATED"/>
    <property type="match status" value="1"/>
</dbReference>
<sequence>MSLSQHREDVASQEVCFPKALTFIDNVEDVAQQYLIPESNKPSSLNQTNATHGFLRQLPVEIWERVLDFLAYDLWDDCNMQELWKYGRVCLAWYLRCRFHALQDIELYSRSHVHRLMKIITKDRRLIDGVLDVDICNGIDSLGVYAACMVRRQRKVQTLMIFDCEWITGKLHPHVFLHIGTAFSSLTTLILEWVTFPSAPVFGRLIFALPSLDQLRCFYLKLRTPRFVQGVVRIPKKLVLRRLSLSVSNDVINFCTSSFAGSLRHLDVDFKSQTDSSDYQRLINTGGGSLTDIWIFLNGESRTWDDFQLDLVPATELRSLCFFDQTGEPIARWFSWLVPFFATISSSKLNEVIIRSHLTSKDFDAFEERFCTFSEADCLSLEEIFGREQYKSLTMVRFHLLVHTSDVDTGKDANFTKIPPGDVWRDYIFSNFPNLRAPLATSWIFYDHFTRNFEMAPSDFAKVDLAEVVEQLTTDEAILLTAGVGFWHTHAVPRLGIPALKTSDGPNGIRGNHFFMGTPAKCLPSATALGATFDPELIHLVGRKLLAEEAKLKAASVWLGPTCNTQRNPLGGRSFESFSEDPHLSGMIAASYIAGVQEGGIAACIKHFVGNDKENDRMAYDSIMSERALREIYLMPFMLAQKYAQPWCYMTAYNRVNGTHVSENPKIIQDILRKEWGSDALVMSDWFGVYSIDHAINAGLDLEMPGTNKWRTLDLMNRSIQSRKIMKRTVKERAAKVLELVKRCATQTPEILDGDGIEHTRDTPEEKALMRQLAAASIVLLKNEGGILPIKPKEQGIKKIAIVGGNAKAIVLSGGGSAALKPSFFTNPYEGIVQALGEVDKDVQITYSEGARAYMLTPSLDYDMFTETGERGWVGSWYAHESDDSMTPLKEPLKTQYIDETRMFFSTSYPAELTKKWTLKMNGKIKPRERDCDFEFGLVSAGRAKLYVDGQLVVDNWTRQRRGDSFFGSGSAEDKGVFRLKAGVSHHILVEYCNVRAPAPEDPDEAIMDSNPGVRLGGAEVRDSDELMESAVQLAREADVVIAVVGLNADWETEGYDRTTLALPQRTDELVERVVQANPRTVVVTQSGSSITMPWTSKVPAIVHAWYLGNSTGEAIGEVLTGKVNPSGRLSLTFAKRLEDFPSHGHFHSENGKVRYGEDLFVGYKHFHHRGIAPEFHFGYGLSYTTFKYSDLKLSKPVVSNGDVKIAAQVTIANTGSVSGSDIVQLYVTLPTTSELTHPPLMLKAFAKVKDLAPGKSQTITLDLDKYAVSYWEDRISRWVVENGDYLIRVGRSSAPEDLTLAATVTIEKGFEWNGL</sequence>
<evidence type="ECO:0000313" key="7">
    <source>
        <dbReference type="EMBL" id="CCM03024.1"/>
    </source>
</evidence>
<dbReference type="Gene3D" id="2.60.120.260">
    <property type="entry name" value="Galactose-binding domain-like"/>
    <property type="match status" value="1"/>
</dbReference>
<dbReference type="InterPro" id="IPR017853">
    <property type="entry name" value="GH"/>
</dbReference>
<comment type="similarity">
    <text evidence="2">Belongs to the glycosyl hydrolase 3 family.</text>
</comment>
<dbReference type="InterPro" id="IPR036881">
    <property type="entry name" value="Glyco_hydro_3_C_sf"/>
</dbReference>
<evidence type="ECO:0000256" key="4">
    <source>
        <dbReference type="ARBA" id="ARBA00022801"/>
    </source>
</evidence>
<dbReference type="SMART" id="SM01217">
    <property type="entry name" value="Fn3_like"/>
    <property type="match status" value="1"/>
</dbReference>
<evidence type="ECO:0000259" key="6">
    <source>
        <dbReference type="PROSITE" id="PS51820"/>
    </source>
</evidence>
<dbReference type="PANTHER" id="PTHR42715">
    <property type="entry name" value="BETA-GLUCOSIDASE"/>
    <property type="match status" value="1"/>
</dbReference>
<dbReference type="SMART" id="SM00758">
    <property type="entry name" value="PA14"/>
    <property type="match status" value="1"/>
</dbReference>
<dbReference type="STRING" id="599839.J4H3C3"/>
<dbReference type="InterPro" id="IPR002772">
    <property type="entry name" value="Glyco_hydro_3_C"/>
</dbReference>
<protein>
    <recommendedName>
        <fullName evidence="3">beta-glucosidase</fullName>
        <ecNumber evidence="3">3.2.1.21</ecNumber>
    </recommendedName>
</protein>
<dbReference type="InterPro" id="IPR050288">
    <property type="entry name" value="Cellulose_deg_GH3"/>
</dbReference>
<name>J4H3C3_9APHY</name>
<dbReference type="EC" id="3.2.1.21" evidence="3"/>
<dbReference type="EMBL" id="HE797097">
    <property type="protein sequence ID" value="CCM03024.1"/>
    <property type="molecule type" value="Genomic_DNA"/>
</dbReference>
<dbReference type="InterPro" id="IPR026891">
    <property type="entry name" value="Fn3-like"/>
</dbReference>
<dbReference type="InterPro" id="IPR001764">
    <property type="entry name" value="Glyco_hydro_3_N"/>
</dbReference>
<evidence type="ECO:0000256" key="1">
    <source>
        <dbReference type="ARBA" id="ARBA00000448"/>
    </source>
</evidence>
<evidence type="ECO:0000256" key="3">
    <source>
        <dbReference type="ARBA" id="ARBA00012744"/>
    </source>
</evidence>
<dbReference type="GO" id="GO:0008422">
    <property type="term" value="F:beta-glucosidase activity"/>
    <property type="evidence" value="ECO:0007669"/>
    <property type="project" value="UniProtKB-EC"/>
</dbReference>
<dbReference type="InterPro" id="IPR013783">
    <property type="entry name" value="Ig-like_fold"/>
</dbReference>
<comment type="catalytic activity">
    <reaction evidence="1">
        <text>Hydrolysis of terminal, non-reducing beta-D-glucosyl residues with release of beta-D-glucose.</text>
        <dbReference type="EC" id="3.2.1.21"/>
    </reaction>
</comment>
<accession>J4H3C3</accession>
<dbReference type="PRINTS" id="PR00133">
    <property type="entry name" value="GLHYDRLASE3"/>
</dbReference>
<dbReference type="HOGENOM" id="CLU_004542_4_1_1"/>
<dbReference type="Pfam" id="PF01915">
    <property type="entry name" value="Glyco_hydro_3_C"/>
    <property type="match status" value="1"/>
</dbReference>
<dbReference type="SUPFAM" id="SSF51445">
    <property type="entry name" value="(Trans)glycosidases"/>
    <property type="match status" value="1"/>
</dbReference>
<dbReference type="SUPFAM" id="SSF52279">
    <property type="entry name" value="Beta-D-glucan exohydrolase, C-terminal domain"/>
    <property type="match status" value="1"/>
</dbReference>
<dbReference type="InParanoid" id="J4H3C3"/>
<dbReference type="Pfam" id="PF07691">
    <property type="entry name" value="PA14"/>
    <property type="match status" value="1"/>
</dbReference>
<evidence type="ECO:0000313" key="8">
    <source>
        <dbReference type="Proteomes" id="UP000006352"/>
    </source>
</evidence>
<dbReference type="GO" id="GO:0009251">
    <property type="term" value="P:glucan catabolic process"/>
    <property type="evidence" value="ECO:0007669"/>
    <property type="project" value="TreeGrafter"/>
</dbReference>
<dbReference type="Gene3D" id="3.20.20.300">
    <property type="entry name" value="Glycoside hydrolase, family 3, N-terminal domain"/>
    <property type="match status" value="1"/>
</dbReference>
<keyword evidence="5" id="KW-0326">Glycosidase</keyword>
<evidence type="ECO:0000256" key="5">
    <source>
        <dbReference type="ARBA" id="ARBA00023295"/>
    </source>
</evidence>
<dbReference type="InterPro" id="IPR037524">
    <property type="entry name" value="PA14/GLEYA"/>
</dbReference>
<feature type="domain" description="PA14" evidence="6">
    <location>
        <begin position="868"/>
        <end position="1032"/>
    </location>
</feature>
<dbReference type="GeneID" id="24097935"/>